<evidence type="ECO:0000313" key="3">
    <source>
        <dbReference type="EMBL" id="CAD8356141.1"/>
    </source>
</evidence>
<gene>
    <name evidence="3" type="ORF">PBAH0796_LOCUS11508</name>
</gene>
<dbReference type="InterPro" id="IPR011990">
    <property type="entry name" value="TPR-like_helical_dom_sf"/>
</dbReference>
<dbReference type="PANTHER" id="PTHR45641">
    <property type="entry name" value="TETRATRICOPEPTIDE REPEAT PROTEIN (AFU_ORTHOLOGUE AFUA_6G03870)"/>
    <property type="match status" value="1"/>
</dbReference>
<dbReference type="Pfam" id="PF13374">
    <property type="entry name" value="TPR_10"/>
    <property type="match status" value="1"/>
</dbReference>
<name>A0A7S0FFR9_9DINO</name>
<dbReference type="Pfam" id="PF13181">
    <property type="entry name" value="TPR_8"/>
    <property type="match status" value="1"/>
</dbReference>
<organism evidence="3">
    <name type="scientific">Pyrodinium bahamense</name>
    <dbReference type="NCBI Taxonomy" id="73915"/>
    <lineage>
        <taxon>Eukaryota</taxon>
        <taxon>Sar</taxon>
        <taxon>Alveolata</taxon>
        <taxon>Dinophyceae</taxon>
        <taxon>Gonyaulacales</taxon>
        <taxon>Pyrocystaceae</taxon>
        <taxon>Pyrodinium</taxon>
    </lineage>
</organism>
<keyword evidence="2" id="KW-0802">TPR repeat</keyword>
<protein>
    <submittedName>
        <fullName evidence="3">Uncharacterized protein</fullName>
    </submittedName>
</protein>
<evidence type="ECO:0000256" key="2">
    <source>
        <dbReference type="ARBA" id="ARBA00022803"/>
    </source>
</evidence>
<evidence type="ECO:0000256" key="1">
    <source>
        <dbReference type="ARBA" id="ARBA00022737"/>
    </source>
</evidence>
<dbReference type="AlphaFoldDB" id="A0A7S0FFR9"/>
<proteinExistence type="predicted"/>
<dbReference type="PANTHER" id="PTHR45641:SF19">
    <property type="entry name" value="NEPHROCYSTIN-3"/>
    <property type="match status" value="1"/>
</dbReference>
<dbReference type="InterPro" id="IPR019734">
    <property type="entry name" value="TPR_rpt"/>
</dbReference>
<dbReference type="SUPFAM" id="SSF48452">
    <property type="entry name" value="TPR-like"/>
    <property type="match status" value="2"/>
</dbReference>
<accession>A0A7S0FFR9</accession>
<reference evidence="3" key="1">
    <citation type="submission" date="2021-01" db="EMBL/GenBank/DDBJ databases">
        <authorList>
            <person name="Corre E."/>
            <person name="Pelletier E."/>
            <person name="Niang G."/>
            <person name="Scheremetjew M."/>
            <person name="Finn R."/>
            <person name="Kale V."/>
            <person name="Holt S."/>
            <person name="Cochrane G."/>
            <person name="Meng A."/>
            <person name="Brown T."/>
            <person name="Cohen L."/>
        </authorList>
    </citation>
    <scope>NUCLEOTIDE SEQUENCE</scope>
    <source>
        <strain evidence="3">Pbaha01</strain>
    </source>
</reference>
<sequence length="428" mass="48300">MDVLRRGFPWGTAEFLNGAEENLAVLKGFEDELAAKAQTGPPFWWGLDDAMEQDPELLRMALDIMVAYLKNYQLDRCEAVARYVLPVARARGLPWNVKALQDCATLRMKQARQAEAMLLLEEINGYVPPNPIHCKNLGVTYNQLQQHERALACFEQAVRLQNGVMNPSDHWDIGIAHKHMRNFDEALPSLLNALEGFELENADAVTMAKIHDNVGSCYLEMGKAFKRVAQYAEWAEPYIRKALSLYDTAIGTDSPLYGGTVRLLAKAMRLQGRHEEAEPWMKEALRIETDKDAIHPTPIHEVLEDLLEMAAANHISNPVAYHDILYRAVHNLERRGHCTDGNGGMVMQKVARFLALSGGNYRPAALQYFKHALELIRGHQEPQIDTSMHCMILEMEIYICEQMLQSQPLAILDIERSVEPTAESVAAE</sequence>
<keyword evidence="1" id="KW-0677">Repeat</keyword>
<dbReference type="Gene3D" id="1.25.40.10">
    <property type="entry name" value="Tetratricopeptide repeat domain"/>
    <property type="match status" value="2"/>
</dbReference>
<dbReference type="EMBL" id="HBEG01018974">
    <property type="protein sequence ID" value="CAD8356141.1"/>
    <property type="molecule type" value="Transcribed_RNA"/>
</dbReference>
<dbReference type="SMART" id="SM00028">
    <property type="entry name" value="TPR"/>
    <property type="match status" value="4"/>
</dbReference>